<keyword evidence="1 2" id="KW-0413">Isomerase</keyword>
<dbReference type="EMBL" id="CP058649">
    <property type="protein sequence ID" value="QUI24024.1"/>
    <property type="molecule type" value="Genomic_DNA"/>
</dbReference>
<dbReference type="PANTHER" id="PTHR39193:SF1">
    <property type="entry name" value="5-DEOXY-GLUCURONATE ISOMERASE"/>
    <property type="match status" value="1"/>
</dbReference>
<dbReference type="InterPro" id="IPR024203">
    <property type="entry name" value="Deoxy-glucuronate_isom_IolB"/>
</dbReference>
<dbReference type="GO" id="GO:0019310">
    <property type="term" value="P:inositol catabolic process"/>
    <property type="evidence" value="ECO:0007669"/>
    <property type="project" value="InterPro"/>
</dbReference>
<dbReference type="KEGG" id="vpy:HZI73_17740"/>
<dbReference type="Proteomes" id="UP000683246">
    <property type="component" value="Chromosome"/>
</dbReference>
<dbReference type="SUPFAM" id="SSF51182">
    <property type="entry name" value="RmlC-like cupins"/>
    <property type="match status" value="1"/>
</dbReference>
<dbReference type="RefSeq" id="WP_212694715.1">
    <property type="nucleotide sequence ID" value="NZ_CP058649.1"/>
</dbReference>
<organism evidence="2 3">
    <name type="scientific">Vallitalea pronyensis</name>
    <dbReference type="NCBI Taxonomy" id="1348613"/>
    <lineage>
        <taxon>Bacteria</taxon>
        <taxon>Bacillati</taxon>
        <taxon>Bacillota</taxon>
        <taxon>Clostridia</taxon>
        <taxon>Lachnospirales</taxon>
        <taxon>Vallitaleaceae</taxon>
        <taxon>Vallitalea</taxon>
    </lineage>
</organism>
<dbReference type="Gene3D" id="2.60.120.10">
    <property type="entry name" value="Jelly Rolls"/>
    <property type="match status" value="2"/>
</dbReference>
<reference evidence="2" key="1">
    <citation type="submission" date="2020-07" db="EMBL/GenBank/DDBJ databases">
        <title>Vallitalea pronyensis genome.</title>
        <authorList>
            <person name="Postec A."/>
        </authorList>
    </citation>
    <scope>NUCLEOTIDE SEQUENCE</scope>
    <source>
        <strain evidence="2">FatNI3</strain>
    </source>
</reference>
<dbReference type="InterPro" id="IPR021120">
    <property type="entry name" value="KduI/IolB_isomerase"/>
</dbReference>
<dbReference type="InterPro" id="IPR011051">
    <property type="entry name" value="RmlC_Cupin_sf"/>
</dbReference>
<dbReference type="PANTHER" id="PTHR39193">
    <property type="entry name" value="5-DEOXY-GLUCURONATE ISOMERASE"/>
    <property type="match status" value="1"/>
</dbReference>
<evidence type="ECO:0000256" key="1">
    <source>
        <dbReference type="ARBA" id="ARBA00023235"/>
    </source>
</evidence>
<dbReference type="Pfam" id="PF04962">
    <property type="entry name" value="KduI"/>
    <property type="match status" value="1"/>
</dbReference>
<dbReference type="PIRSF" id="PIRSF036628">
    <property type="entry name" value="IolB"/>
    <property type="match status" value="1"/>
</dbReference>
<dbReference type="GO" id="GO:0008880">
    <property type="term" value="F:glucuronate isomerase activity"/>
    <property type="evidence" value="ECO:0007669"/>
    <property type="project" value="InterPro"/>
</dbReference>
<sequence>MVEHQKEPYAYGYNAITELEGKHGDMRMDVGIIRVKDGFSYENHEAKERAILLIEGEVTFEWDGYRETMKRVSCFDDNPVCLHVPRDTKVVITGKDESELCYEAVENDNMFEAKLYGQEDTVSEVFGKDVLGNTSNRTVRTIIDDDIAPYSNLVIGEVINHPGKSSSYPPHYHVQPEVYHYRFLPDTGYGFSLIGDDAYKVEHRSTSCIRSNVVHPQCSAPGYAMYYVWMIPHIEEKRWLKDRTFEEKHVWLLDEDVEVWGEK</sequence>
<gene>
    <name evidence="2" type="ORF">HZI73_17740</name>
</gene>
<dbReference type="InterPro" id="IPR014710">
    <property type="entry name" value="RmlC-like_jellyroll"/>
</dbReference>
<accession>A0A8J8MM26</accession>
<dbReference type="AlphaFoldDB" id="A0A8J8MM26"/>
<evidence type="ECO:0000313" key="3">
    <source>
        <dbReference type="Proteomes" id="UP000683246"/>
    </source>
</evidence>
<name>A0A8J8MM26_9FIRM</name>
<protein>
    <submittedName>
        <fullName evidence="2">5-deoxy-glucuronate isomerase</fullName>
    </submittedName>
</protein>
<evidence type="ECO:0000313" key="2">
    <source>
        <dbReference type="EMBL" id="QUI24024.1"/>
    </source>
</evidence>
<proteinExistence type="predicted"/>
<keyword evidence="3" id="KW-1185">Reference proteome</keyword>